<dbReference type="RefSeq" id="WP_065449946.1">
    <property type="nucleotide sequence ID" value="NZ_LVEN01000027.1"/>
</dbReference>
<organism evidence="2 3">
    <name type="scientific">Flavobacterium piscis</name>
    <dbReference type="NCBI Taxonomy" id="1114874"/>
    <lineage>
        <taxon>Bacteria</taxon>
        <taxon>Pseudomonadati</taxon>
        <taxon>Bacteroidota</taxon>
        <taxon>Flavobacteriia</taxon>
        <taxon>Flavobacteriales</taxon>
        <taxon>Flavobacteriaceae</taxon>
        <taxon>Flavobacterium</taxon>
    </lineage>
</organism>
<dbReference type="Proteomes" id="UP000093343">
    <property type="component" value="Unassembled WGS sequence"/>
</dbReference>
<keyword evidence="3" id="KW-1185">Reference proteome</keyword>
<evidence type="ECO:0000313" key="3">
    <source>
        <dbReference type="Proteomes" id="UP000093343"/>
    </source>
</evidence>
<evidence type="ECO:0000256" key="1">
    <source>
        <dbReference type="SAM" id="MobiDB-lite"/>
    </source>
</evidence>
<feature type="region of interest" description="Disordered" evidence="1">
    <location>
        <begin position="1"/>
        <end position="78"/>
    </location>
</feature>
<protein>
    <submittedName>
        <fullName evidence="2">Uncharacterized protein</fullName>
    </submittedName>
</protein>
<gene>
    <name evidence="2" type="ORF">FLP_13160</name>
</gene>
<accession>A0ABX2XI35</accession>
<comment type="caution">
    <text evidence="2">The sequence shown here is derived from an EMBL/GenBank/DDBJ whole genome shotgun (WGS) entry which is preliminary data.</text>
</comment>
<reference evidence="3" key="1">
    <citation type="submission" date="2016-03" db="EMBL/GenBank/DDBJ databases">
        <title>Draft genome sequence of Paenibacillus glacialis DSM 22343.</title>
        <authorList>
            <person name="Shin S.-K."/>
            <person name="Yi H."/>
        </authorList>
    </citation>
    <scope>NUCLEOTIDE SEQUENCE [LARGE SCALE GENOMIC DNA]</scope>
    <source>
        <strain evidence="3">CCUG 60099</strain>
    </source>
</reference>
<proteinExistence type="predicted"/>
<feature type="compositionally biased region" description="Acidic residues" evidence="1">
    <location>
        <begin position="42"/>
        <end position="52"/>
    </location>
</feature>
<sequence length="78" mass="8254">MENSNLYTAEELQKCPYHSPKQAAASNNDNDPREKPNTGDWGDIDDDDEAGTDPDRHEDEGNNNSGGAGSSGSAATNS</sequence>
<name>A0ABX2XI35_9FLAO</name>
<evidence type="ECO:0000313" key="2">
    <source>
        <dbReference type="EMBL" id="OCB73626.1"/>
    </source>
</evidence>
<dbReference type="EMBL" id="LVEN01000027">
    <property type="protein sequence ID" value="OCB73626.1"/>
    <property type="molecule type" value="Genomic_DNA"/>
</dbReference>